<gene>
    <name evidence="1" type="ORF">PTTG_08004</name>
</gene>
<keyword evidence="3" id="KW-1185">Reference proteome</keyword>
<organism evidence="1">
    <name type="scientific">Puccinia triticina (isolate 1-1 / race 1 (BBBD))</name>
    <name type="common">Brown leaf rust fungus</name>
    <dbReference type="NCBI Taxonomy" id="630390"/>
    <lineage>
        <taxon>Eukaryota</taxon>
        <taxon>Fungi</taxon>
        <taxon>Dikarya</taxon>
        <taxon>Basidiomycota</taxon>
        <taxon>Pucciniomycotina</taxon>
        <taxon>Pucciniomycetes</taxon>
        <taxon>Pucciniales</taxon>
        <taxon>Pucciniaceae</taxon>
        <taxon>Puccinia</taxon>
    </lineage>
</organism>
<accession>A0A0C4F4G4</accession>
<reference evidence="1" key="2">
    <citation type="submission" date="2016-05" db="EMBL/GenBank/DDBJ databases">
        <title>Comparative analysis highlights variable genome content of wheat rusts and divergence of the mating loci.</title>
        <authorList>
            <person name="Cuomo C.A."/>
            <person name="Bakkeren G."/>
            <person name="Szabo L."/>
            <person name="Khalil H."/>
            <person name="Joly D."/>
            <person name="Goldberg J."/>
            <person name="Young S."/>
            <person name="Zeng Q."/>
            <person name="Fellers J."/>
        </authorList>
    </citation>
    <scope>NUCLEOTIDE SEQUENCE [LARGE SCALE GENOMIC DNA]</scope>
    <source>
        <strain evidence="1">1-1 BBBD Race 1</strain>
    </source>
</reference>
<evidence type="ECO:0000313" key="1">
    <source>
        <dbReference type="EMBL" id="OAV88463.1"/>
    </source>
</evidence>
<name>A0A0C4F4G4_PUCT1</name>
<evidence type="ECO:0000313" key="3">
    <source>
        <dbReference type="Proteomes" id="UP000005240"/>
    </source>
</evidence>
<reference evidence="2 3" key="3">
    <citation type="journal article" date="2017" name="G3 (Bethesda)">
        <title>Comparative analysis highlights variable genome content of wheat rusts and divergence of the mating loci.</title>
        <authorList>
            <person name="Cuomo C.A."/>
            <person name="Bakkeren G."/>
            <person name="Khalil H.B."/>
            <person name="Panwar V."/>
            <person name="Joly D."/>
            <person name="Linning R."/>
            <person name="Sakthikumar S."/>
            <person name="Song X."/>
            <person name="Adiconis X."/>
            <person name="Fan L."/>
            <person name="Goldberg J.M."/>
            <person name="Levin J.Z."/>
            <person name="Young S."/>
            <person name="Zeng Q."/>
            <person name="Anikster Y."/>
            <person name="Bruce M."/>
            <person name="Wang M."/>
            <person name="Yin C."/>
            <person name="McCallum B."/>
            <person name="Szabo L.J."/>
            <person name="Hulbert S."/>
            <person name="Chen X."/>
            <person name="Fellers J.P."/>
        </authorList>
    </citation>
    <scope>NUCLEOTIDE SEQUENCE</scope>
    <source>
        <strain evidence="2">isolate 1-1 / race 1 (BBBD)</strain>
        <strain evidence="3">Isolate 1-1 / race 1 (BBBD)</strain>
    </source>
</reference>
<dbReference type="Proteomes" id="UP000005240">
    <property type="component" value="Unassembled WGS sequence"/>
</dbReference>
<reference evidence="1" key="1">
    <citation type="submission" date="2009-11" db="EMBL/GenBank/DDBJ databases">
        <authorList>
            <consortium name="The Broad Institute Genome Sequencing Platform"/>
            <person name="Ward D."/>
            <person name="Feldgarden M."/>
            <person name="Earl A."/>
            <person name="Young S.K."/>
            <person name="Zeng Q."/>
            <person name="Koehrsen M."/>
            <person name="Alvarado L."/>
            <person name="Berlin A."/>
            <person name="Bochicchio J."/>
            <person name="Borenstein D."/>
            <person name="Chapman S.B."/>
            <person name="Chen Z."/>
            <person name="Engels R."/>
            <person name="Freedman E."/>
            <person name="Gellesch M."/>
            <person name="Goldberg J."/>
            <person name="Griggs A."/>
            <person name="Gujja S."/>
            <person name="Heilman E."/>
            <person name="Heiman D."/>
            <person name="Hepburn T."/>
            <person name="Howarth C."/>
            <person name="Jen D."/>
            <person name="Larson L."/>
            <person name="Lewis B."/>
            <person name="Mehta T."/>
            <person name="Park D."/>
            <person name="Pearson M."/>
            <person name="Roberts A."/>
            <person name="Saif S."/>
            <person name="Shea T."/>
            <person name="Shenoy N."/>
            <person name="Sisk P."/>
            <person name="Stolte C."/>
            <person name="Sykes S."/>
            <person name="Thomson T."/>
            <person name="Walk T."/>
            <person name="White J."/>
            <person name="Yandava C."/>
            <person name="Izard J."/>
            <person name="Baranova O.V."/>
            <person name="Blanton J.M."/>
            <person name="Tanner A.C."/>
            <person name="Dewhirst F.E."/>
            <person name="Haas B."/>
            <person name="Nusbaum C."/>
            <person name="Birren B."/>
        </authorList>
    </citation>
    <scope>NUCLEOTIDE SEQUENCE [LARGE SCALE GENOMIC DNA]</scope>
    <source>
        <strain evidence="1">1-1 BBBD Race 1</strain>
    </source>
</reference>
<dbReference type="PANTHER" id="PTHR33246:SF51">
    <property type="entry name" value="MYB_SANT-LIKE DOMAIN-CONTAINING PROTEIN"/>
    <property type="match status" value="1"/>
</dbReference>
<reference evidence="2" key="4">
    <citation type="submission" date="2025-05" db="UniProtKB">
        <authorList>
            <consortium name="EnsemblFungi"/>
        </authorList>
    </citation>
    <scope>IDENTIFICATION</scope>
    <source>
        <strain evidence="2">isolate 1-1 / race 1 (BBBD)</strain>
    </source>
</reference>
<dbReference type="AlphaFoldDB" id="A0A0C4F4G4"/>
<dbReference type="VEuPathDB" id="FungiDB:PTTG_08004"/>
<sequence>MAEPAAVEAVKIKPPHGKSLKFDGTNVERFLHQYQVAARLDKASGRDMAEQLFFFVDDGLLDVLETLEGYEPPDWTKLRASMLSYWGDIDIAKFTARDMIALKEQWIAKGGVSSVADYQAFRKDWEPIQSYLLAKDHIESVEEIRNDYYQSLSLAVQERIRDKLFKDDTMITTADRRFKLPKFEILKTAINDVMRRQTALIFEDSKVTKPAAATLLQDSNEVMRKMGTERCAKDVPQKDKPVPTMDDLTKMFKSFEQKLEQKFATGRQPQAQGSRPPMVCYYCHREGHGTSRCFELQKDKDDKLVEQRGTNFFLPNGALIPWDSSRLIRHVVASFQPPRATTSQASVEPATGF</sequence>
<proteinExistence type="predicted"/>
<dbReference type="STRING" id="630390.A0A0C4F4G4"/>
<evidence type="ECO:0008006" key="4">
    <source>
        <dbReference type="Google" id="ProtNLM"/>
    </source>
</evidence>
<protein>
    <recommendedName>
        <fullName evidence="4">CCHC-type domain-containing protein</fullName>
    </recommendedName>
</protein>
<dbReference type="PANTHER" id="PTHR33246">
    <property type="entry name" value="CCHC-TYPE DOMAIN-CONTAINING PROTEIN"/>
    <property type="match status" value="1"/>
</dbReference>
<dbReference type="OrthoDB" id="2501372at2759"/>
<dbReference type="EMBL" id="ADAS02000175">
    <property type="protein sequence ID" value="OAV88463.1"/>
    <property type="molecule type" value="Genomic_DNA"/>
</dbReference>
<evidence type="ECO:0000313" key="2">
    <source>
        <dbReference type="EnsemblFungi" id="PTTG_08004-t43_1-p1"/>
    </source>
</evidence>
<dbReference type="EnsemblFungi" id="PTTG_08004-t43_1">
    <property type="protein sequence ID" value="PTTG_08004-t43_1-p1"/>
    <property type="gene ID" value="PTTG_08004"/>
</dbReference>